<evidence type="ECO:0000313" key="1">
    <source>
        <dbReference type="EMBL" id="JAH20045.1"/>
    </source>
</evidence>
<accession>A0A0E9QUV2</accession>
<name>A0A0E9QUV2_ANGAN</name>
<sequence length="23" mass="2492">MGLKLTGTFPWLSKPQTGSLTVE</sequence>
<reference evidence="1" key="1">
    <citation type="submission" date="2014-11" db="EMBL/GenBank/DDBJ databases">
        <authorList>
            <person name="Amaro Gonzalez C."/>
        </authorList>
    </citation>
    <scope>NUCLEOTIDE SEQUENCE</scope>
</reference>
<dbReference type="EMBL" id="GBXM01088532">
    <property type="protein sequence ID" value="JAH20045.1"/>
    <property type="molecule type" value="Transcribed_RNA"/>
</dbReference>
<proteinExistence type="predicted"/>
<reference evidence="1" key="2">
    <citation type="journal article" date="2015" name="Fish Shellfish Immunol.">
        <title>Early steps in the European eel (Anguilla anguilla)-Vibrio vulnificus interaction in the gills: Role of the RtxA13 toxin.</title>
        <authorList>
            <person name="Callol A."/>
            <person name="Pajuelo D."/>
            <person name="Ebbesson L."/>
            <person name="Teles M."/>
            <person name="MacKenzie S."/>
            <person name="Amaro C."/>
        </authorList>
    </citation>
    <scope>NUCLEOTIDE SEQUENCE</scope>
</reference>
<organism evidence="1">
    <name type="scientific">Anguilla anguilla</name>
    <name type="common">European freshwater eel</name>
    <name type="synonym">Muraena anguilla</name>
    <dbReference type="NCBI Taxonomy" id="7936"/>
    <lineage>
        <taxon>Eukaryota</taxon>
        <taxon>Metazoa</taxon>
        <taxon>Chordata</taxon>
        <taxon>Craniata</taxon>
        <taxon>Vertebrata</taxon>
        <taxon>Euteleostomi</taxon>
        <taxon>Actinopterygii</taxon>
        <taxon>Neopterygii</taxon>
        <taxon>Teleostei</taxon>
        <taxon>Anguilliformes</taxon>
        <taxon>Anguillidae</taxon>
        <taxon>Anguilla</taxon>
    </lineage>
</organism>
<protein>
    <submittedName>
        <fullName evidence="1">Uncharacterized protein</fullName>
    </submittedName>
</protein>
<dbReference type="AlphaFoldDB" id="A0A0E9QUV2"/>